<dbReference type="Proteomes" id="UP001177670">
    <property type="component" value="Unassembled WGS sequence"/>
</dbReference>
<evidence type="ECO:0000256" key="1">
    <source>
        <dbReference type="SAM" id="MobiDB-lite"/>
    </source>
</evidence>
<proteinExistence type="predicted"/>
<feature type="region of interest" description="Disordered" evidence="1">
    <location>
        <begin position="22"/>
        <end position="60"/>
    </location>
</feature>
<organism evidence="2 3">
    <name type="scientific">Melipona bicolor</name>
    <dbReference type="NCBI Taxonomy" id="60889"/>
    <lineage>
        <taxon>Eukaryota</taxon>
        <taxon>Metazoa</taxon>
        <taxon>Ecdysozoa</taxon>
        <taxon>Arthropoda</taxon>
        <taxon>Hexapoda</taxon>
        <taxon>Insecta</taxon>
        <taxon>Pterygota</taxon>
        <taxon>Neoptera</taxon>
        <taxon>Endopterygota</taxon>
        <taxon>Hymenoptera</taxon>
        <taxon>Apocrita</taxon>
        <taxon>Aculeata</taxon>
        <taxon>Apoidea</taxon>
        <taxon>Anthophila</taxon>
        <taxon>Apidae</taxon>
        <taxon>Melipona</taxon>
    </lineage>
</organism>
<comment type="caution">
    <text evidence="2">The sequence shown here is derived from an EMBL/GenBank/DDBJ whole genome shotgun (WGS) entry which is preliminary data.</text>
</comment>
<evidence type="ECO:0000313" key="2">
    <source>
        <dbReference type="EMBL" id="KAK1121710.1"/>
    </source>
</evidence>
<sequence length="60" mass="7012">EITRSEIKKCLKHFKLRDIVGKIQPDGEPAGGRRQPGENQRYLKQFNKTNETTKYNGKHE</sequence>
<feature type="compositionally biased region" description="Polar residues" evidence="1">
    <location>
        <begin position="46"/>
        <end position="60"/>
    </location>
</feature>
<name>A0AA40FM32_9HYME</name>
<gene>
    <name evidence="2" type="ORF">K0M31_010021</name>
</gene>
<reference evidence="2" key="1">
    <citation type="submission" date="2021-10" db="EMBL/GenBank/DDBJ databases">
        <title>Melipona bicolor Genome sequencing and assembly.</title>
        <authorList>
            <person name="Araujo N.S."/>
            <person name="Arias M.C."/>
        </authorList>
    </citation>
    <scope>NUCLEOTIDE SEQUENCE</scope>
    <source>
        <strain evidence="2">USP_2M_L1-L4_2017</strain>
        <tissue evidence="2">Whole body</tissue>
    </source>
</reference>
<accession>A0AA40FM32</accession>
<dbReference type="EMBL" id="JAHYIQ010000025">
    <property type="protein sequence ID" value="KAK1121710.1"/>
    <property type="molecule type" value="Genomic_DNA"/>
</dbReference>
<protein>
    <submittedName>
        <fullName evidence="2">Uncharacterized protein</fullName>
    </submittedName>
</protein>
<feature type="non-terminal residue" evidence="2">
    <location>
        <position position="1"/>
    </location>
</feature>
<dbReference type="AlphaFoldDB" id="A0AA40FM32"/>
<keyword evidence="3" id="KW-1185">Reference proteome</keyword>
<evidence type="ECO:0000313" key="3">
    <source>
        <dbReference type="Proteomes" id="UP001177670"/>
    </source>
</evidence>